<evidence type="ECO:0000256" key="6">
    <source>
        <dbReference type="RuleBase" id="RU000716"/>
    </source>
</evidence>
<protein>
    <recommendedName>
        <fullName evidence="6">RNA polymerase sigma factor</fullName>
    </recommendedName>
</protein>
<evidence type="ECO:0000313" key="9">
    <source>
        <dbReference type="EMBL" id="TYS44167.1"/>
    </source>
</evidence>
<sequence>MEGKMSKMDDKELVKAAKKGDKRALAVLFKQNYPFLVKYLIKAAMDKDLAEELAQETMAKSLEKIHLYNGQSKFSSWLISIATNLYIDHLRRKKRERDWQGQEQSWRKLKWQMESRNEEWNDALAALGKLKDDIRVAIVLKHYYGYSYDEIGNMMKISPGTAKSRIHNGLAAVRKELGLHEKGAENHTAGK</sequence>
<dbReference type="NCBIfam" id="TIGR02937">
    <property type="entry name" value="sigma70-ECF"/>
    <property type="match status" value="1"/>
</dbReference>
<evidence type="ECO:0000259" key="8">
    <source>
        <dbReference type="Pfam" id="PF08281"/>
    </source>
</evidence>
<organism evidence="9 10">
    <name type="scientific">Bacillus infantis</name>
    <dbReference type="NCBI Taxonomy" id="324767"/>
    <lineage>
        <taxon>Bacteria</taxon>
        <taxon>Bacillati</taxon>
        <taxon>Bacillota</taxon>
        <taxon>Bacilli</taxon>
        <taxon>Bacillales</taxon>
        <taxon>Bacillaceae</taxon>
        <taxon>Bacillus</taxon>
    </lineage>
</organism>
<dbReference type="InterPro" id="IPR007627">
    <property type="entry name" value="RNA_pol_sigma70_r2"/>
</dbReference>
<evidence type="ECO:0000256" key="3">
    <source>
        <dbReference type="ARBA" id="ARBA00023082"/>
    </source>
</evidence>
<comment type="caution">
    <text evidence="9">The sequence shown here is derived from an EMBL/GenBank/DDBJ whole genome shotgun (WGS) entry which is preliminary data.</text>
</comment>
<feature type="domain" description="RNA polymerase sigma-70 region 2" evidence="7">
    <location>
        <begin position="28"/>
        <end position="95"/>
    </location>
</feature>
<evidence type="ECO:0000313" key="10">
    <source>
        <dbReference type="Proteomes" id="UP000322139"/>
    </source>
</evidence>
<dbReference type="InterPro" id="IPR000838">
    <property type="entry name" value="RNA_pol_sigma70_ECF_CS"/>
</dbReference>
<dbReference type="GO" id="GO:0006950">
    <property type="term" value="P:response to stress"/>
    <property type="evidence" value="ECO:0007669"/>
    <property type="project" value="UniProtKB-ARBA"/>
</dbReference>
<dbReference type="Pfam" id="PF08281">
    <property type="entry name" value="Sigma70_r4_2"/>
    <property type="match status" value="1"/>
</dbReference>
<dbReference type="Pfam" id="PF04542">
    <property type="entry name" value="Sigma70_r2"/>
    <property type="match status" value="1"/>
</dbReference>
<comment type="similarity">
    <text evidence="1 6">Belongs to the sigma-70 factor family. ECF subfamily.</text>
</comment>
<keyword evidence="3 6" id="KW-0731">Sigma factor</keyword>
<keyword evidence="4 6" id="KW-0238">DNA-binding</keyword>
<dbReference type="GO" id="GO:0003677">
    <property type="term" value="F:DNA binding"/>
    <property type="evidence" value="ECO:0007669"/>
    <property type="project" value="UniProtKB-KW"/>
</dbReference>
<dbReference type="SUPFAM" id="SSF88946">
    <property type="entry name" value="Sigma2 domain of RNA polymerase sigma factors"/>
    <property type="match status" value="1"/>
</dbReference>
<dbReference type="SUPFAM" id="SSF88659">
    <property type="entry name" value="Sigma3 and sigma4 domains of RNA polymerase sigma factors"/>
    <property type="match status" value="1"/>
</dbReference>
<dbReference type="NCBIfam" id="NF007216">
    <property type="entry name" value="PRK09638.1"/>
    <property type="match status" value="1"/>
</dbReference>
<evidence type="ECO:0000256" key="4">
    <source>
        <dbReference type="ARBA" id="ARBA00023125"/>
    </source>
</evidence>
<dbReference type="PANTHER" id="PTHR43133">
    <property type="entry name" value="RNA POLYMERASE ECF-TYPE SIGMA FACTO"/>
    <property type="match status" value="1"/>
</dbReference>
<feature type="domain" description="RNA polymerase sigma factor 70 region 4 type 2" evidence="8">
    <location>
        <begin position="124"/>
        <end position="172"/>
    </location>
</feature>
<dbReference type="CDD" id="cd06171">
    <property type="entry name" value="Sigma70_r4"/>
    <property type="match status" value="1"/>
</dbReference>
<dbReference type="InterPro" id="IPR013249">
    <property type="entry name" value="RNA_pol_sigma70_r4_t2"/>
</dbReference>
<evidence type="ECO:0000256" key="2">
    <source>
        <dbReference type="ARBA" id="ARBA00023015"/>
    </source>
</evidence>
<keyword evidence="2 6" id="KW-0805">Transcription regulation</keyword>
<dbReference type="EMBL" id="VTER01000013">
    <property type="protein sequence ID" value="TYS44167.1"/>
    <property type="molecule type" value="Genomic_DNA"/>
</dbReference>
<gene>
    <name evidence="9" type="primary">sigY</name>
    <name evidence="9" type="ORF">FZD51_21730</name>
</gene>
<dbReference type="GO" id="GO:0016987">
    <property type="term" value="F:sigma factor activity"/>
    <property type="evidence" value="ECO:0007669"/>
    <property type="project" value="UniProtKB-KW"/>
</dbReference>
<accession>A0A5D4QYK6</accession>
<dbReference type="InterPro" id="IPR013324">
    <property type="entry name" value="RNA_pol_sigma_r3/r4-like"/>
</dbReference>
<dbReference type="Gene3D" id="1.10.1740.10">
    <property type="match status" value="1"/>
</dbReference>
<dbReference type="PROSITE" id="PS01063">
    <property type="entry name" value="SIGMA70_ECF"/>
    <property type="match status" value="1"/>
</dbReference>
<evidence type="ECO:0000259" key="7">
    <source>
        <dbReference type="Pfam" id="PF04542"/>
    </source>
</evidence>
<dbReference type="InterPro" id="IPR013325">
    <property type="entry name" value="RNA_pol_sigma_r2"/>
</dbReference>
<evidence type="ECO:0000256" key="5">
    <source>
        <dbReference type="ARBA" id="ARBA00023163"/>
    </source>
</evidence>
<dbReference type="GO" id="GO:0006352">
    <property type="term" value="P:DNA-templated transcription initiation"/>
    <property type="evidence" value="ECO:0007669"/>
    <property type="project" value="InterPro"/>
</dbReference>
<dbReference type="Gene3D" id="1.10.10.10">
    <property type="entry name" value="Winged helix-like DNA-binding domain superfamily/Winged helix DNA-binding domain"/>
    <property type="match status" value="1"/>
</dbReference>
<proteinExistence type="inferred from homology"/>
<dbReference type="PANTHER" id="PTHR43133:SF60">
    <property type="entry name" value="RNA POLYMERASE SIGMA FACTOR SIGV"/>
    <property type="match status" value="1"/>
</dbReference>
<dbReference type="AlphaFoldDB" id="A0A5D4QYK6"/>
<reference evidence="9 10" key="1">
    <citation type="submission" date="2019-08" db="EMBL/GenBank/DDBJ databases">
        <title>Bacillus genomes from the desert of Cuatro Cienegas, Coahuila.</title>
        <authorList>
            <person name="Olmedo-Alvarez G."/>
        </authorList>
    </citation>
    <scope>NUCLEOTIDE SEQUENCE [LARGE SCALE GENOMIC DNA]</scope>
    <source>
        <strain evidence="9 10">CH446_14T</strain>
    </source>
</reference>
<dbReference type="Proteomes" id="UP000322139">
    <property type="component" value="Unassembled WGS sequence"/>
</dbReference>
<dbReference type="InterPro" id="IPR039425">
    <property type="entry name" value="RNA_pol_sigma-70-like"/>
</dbReference>
<keyword evidence="5 6" id="KW-0804">Transcription</keyword>
<evidence type="ECO:0000256" key="1">
    <source>
        <dbReference type="ARBA" id="ARBA00010641"/>
    </source>
</evidence>
<name>A0A5D4QYK6_9BACI</name>
<dbReference type="InterPro" id="IPR014284">
    <property type="entry name" value="RNA_pol_sigma-70_dom"/>
</dbReference>
<dbReference type="InterPro" id="IPR036388">
    <property type="entry name" value="WH-like_DNA-bd_sf"/>
</dbReference>